<organism evidence="2 3">
    <name type="scientific">Saccharibacillus alkalitolerans</name>
    <dbReference type="NCBI Taxonomy" id="2705290"/>
    <lineage>
        <taxon>Bacteria</taxon>
        <taxon>Bacillati</taxon>
        <taxon>Bacillota</taxon>
        <taxon>Bacilli</taxon>
        <taxon>Bacillales</taxon>
        <taxon>Paenibacillaceae</taxon>
        <taxon>Saccharibacillus</taxon>
    </lineage>
</organism>
<dbReference type="RefSeq" id="WP_166275837.1">
    <property type="nucleotide sequence ID" value="NZ_JAAFGS010000005.1"/>
</dbReference>
<dbReference type="EMBL" id="JAAFGS010000005">
    <property type="protein sequence ID" value="NGZ76718.1"/>
    <property type="molecule type" value="Genomic_DNA"/>
</dbReference>
<gene>
    <name evidence="2" type="ORF">GYN08_15440</name>
</gene>
<evidence type="ECO:0008006" key="4">
    <source>
        <dbReference type="Google" id="ProtNLM"/>
    </source>
</evidence>
<name>A0ABX0F6X8_9BACL</name>
<feature type="compositionally biased region" description="Acidic residues" evidence="1">
    <location>
        <begin position="120"/>
        <end position="138"/>
    </location>
</feature>
<sequence>MGELMRSLDFLQIEDVPWSRLTTAYGRATEMPELIRRRRFREIANLIEHQGTLWQATPWTLLFLLRESAGRRPEELPEEERRLYAAVWEAVLLMDQSGEPLPDYPSDPMTLLSEEELLWPEDDDEEADEERWMEEEPPGYDPSSFAAYFAYSRRLLTEAFPDAPFTRTEREQES</sequence>
<proteinExistence type="predicted"/>
<reference evidence="2 3" key="1">
    <citation type="submission" date="2020-01" db="EMBL/GenBank/DDBJ databases">
        <title>Polyphasic characterisation and genomic insights into a novel alkali tolerant bacterium VR-M41.</title>
        <authorList>
            <person name="Vemuluri V.R."/>
        </authorList>
    </citation>
    <scope>NUCLEOTIDE SEQUENCE [LARGE SCALE GENOMIC DNA]</scope>
    <source>
        <strain evidence="2 3">VR-M41</strain>
    </source>
</reference>
<accession>A0ABX0F6X8</accession>
<protein>
    <recommendedName>
        <fullName evidence="4">DUF4240 domain-containing protein</fullName>
    </recommendedName>
</protein>
<comment type="caution">
    <text evidence="2">The sequence shown here is derived from an EMBL/GenBank/DDBJ whole genome shotgun (WGS) entry which is preliminary data.</text>
</comment>
<evidence type="ECO:0000256" key="1">
    <source>
        <dbReference type="SAM" id="MobiDB-lite"/>
    </source>
</evidence>
<dbReference type="Proteomes" id="UP000800303">
    <property type="component" value="Unassembled WGS sequence"/>
</dbReference>
<evidence type="ECO:0000313" key="2">
    <source>
        <dbReference type="EMBL" id="NGZ76718.1"/>
    </source>
</evidence>
<keyword evidence="3" id="KW-1185">Reference proteome</keyword>
<feature type="region of interest" description="Disordered" evidence="1">
    <location>
        <begin position="120"/>
        <end position="139"/>
    </location>
</feature>
<evidence type="ECO:0000313" key="3">
    <source>
        <dbReference type="Proteomes" id="UP000800303"/>
    </source>
</evidence>